<gene>
    <name evidence="2" type="ORF">BG61_34195</name>
</gene>
<dbReference type="Proteomes" id="UP000027466">
    <property type="component" value="Unassembled WGS sequence"/>
</dbReference>
<sequence>MALTKEERLGKVWDRATARFDRAYAPQQQIRLASLEDRRFAFVDGAQWEGGLGAQFNNRPRFVVNKVQKAVRRIVSEYRANAMTVNFRSSDDDKRQDDLDALRIVYRSDEQYSGAQDVYVAAFEEAVAGGIGAWRLTNDYDHRAETDLDDDTPQRICFEPIPDADISVFFDSDSRKPDKSDAKWCTVLNPISWDTYTTEYLGDAVTLAERPSSFKEVRSLKQFDWFTNDSVYIGEYYEVEQKVEKYSVWREPHSGLEEKVYSGLDAEEREEAAEEEEHWASVGYAKVREGKRNCKRVRKYFLDGCGVLKDCGYIAGSEIPIVVVYGIRQVIDGIERFQGAVRLAKDSQRLYNMQISTLADITAFTPREKPIFLPEQVAGHELAWANDLVANNPYLLVNPITGSDGSSTVSGPVGAIKQPDVPPALAGLVQITAADMLDVTGGDLAAGQVTSNTSDALVSRVQAHQDMQVYIFVDNMSRAMQRCGKIYLSMACDVYTEDNRKFAANGEDGSPETTTINVPAIDESGAPTIAKCFTPGLDVFVDVGPAFNSRKDSTVNAIAKILPGIADPQMQQLMVATLVRNLDGEGMDDLAKFARMQLVKAGVTKPTDEEAQELQAEQQQAANAPPDAQTVALLAQARESQANATKSEASAVQSLSAAELNQAKAAQAISDTNASQLSTIMAMLQNIKDQVNAQASQVSTPQGPMDGKVDAAIASGNAAPSPGVNALHGVQQVDPSAQQLTAGNAPAAAQAPVHVTNHPAVGR</sequence>
<evidence type="ECO:0000313" key="2">
    <source>
        <dbReference type="EMBL" id="KDR39178.1"/>
    </source>
</evidence>
<dbReference type="Gene3D" id="6.10.280.90">
    <property type="match status" value="1"/>
</dbReference>
<keyword evidence="3" id="KW-1185">Reference proteome</keyword>
<feature type="region of interest" description="Disordered" evidence="1">
    <location>
        <begin position="742"/>
        <end position="763"/>
    </location>
</feature>
<dbReference type="AlphaFoldDB" id="A0A069PEW2"/>
<reference evidence="2 3" key="1">
    <citation type="submission" date="2014-03" db="EMBL/GenBank/DDBJ databases">
        <title>Draft Genome Sequences of Four Burkholderia Strains.</title>
        <authorList>
            <person name="Liu X.Y."/>
            <person name="Li C.X."/>
            <person name="Xu J.H."/>
        </authorList>
    </citation>
    <scope>NUCLEOTIDE SEQUENCE [LARGE SCALE GENOMIC DNA]</scope>
    <source>
        <strain evidence="2 3">DSM 50014</strain>
    </source>
</reference>
<protein>
    <recommendedName>
        <fullName evidence="4">Portal protein</fullName>
    </recommendedName>
</protein>
<proteinExistence type="predicted"/>
<evidence type="ECO:0000256" key="1">
    <source>
        <dbReference type="SAM" id="MobiDB-lite"/>
    </source>
</evidence>
<organism evidence="2 3">
    <name type="scientific">Caballeronia glathei</name>
    <dbReference type="NCBI Taxonomy" id="60547"/>
    <lineage>
        <taxon>Bacteria</taxon>
        <taxon>Pseudomonadati</taxon>
        <taxon>Pseudomonadota</taxon>
        <taxon>Betaproteobacteria</taxon>
        <taxon>Burkholderiales</taxon>
        <taxon>Burkholderiaceae</taxon>
        <taxon>Caballeronia</taxon>
    </lineage>
</organism>
<evidence type="ECO:0008006" key="4">
    <source>
        <dbReference type="Google" id="ProtNLM"/>
    </source>
</evidence>
<comment type="caution">
    <text evidence="2">The sequence shown here is derived from an EMBL/GenBank/DDBJ whole genome shotgun (WGS) entry which is preliminary data.</text>
</comment>
<dbReference type="Gene3D" id="1.10.1740.160">
    <property type="match status" value="1"/>
</dbReference>
<dbReference type="Pfam" id="PF16510">
    <property type="entry name" value="P22_portal"/>
    <property type="match status" value="1"/>
</dbReference>
<name>A0A069PEW2_9BURK</name>
<dbReference type="RefSeq" id="WP_051672866.1">
    <property type="nucleotide sequence ID" value="NZ_CADFFX010000020.1"/>
</dbReference>
<feature type="compositionally biased region" description="Low complexity" evidence="1">
    <location>
        <begin position="613"/>
        <end position="627"/>
    </location>
</feature>
<evidence type="ECO:0000313" key="3">
    <source>
        <dbReference type="Proteomes" id="UP000027466"/>
    </source>
</evidence>
<accession>A0A069PEW2</accession>
<dbReference type="InterPro" id="IPR032427">
    <property type="entry name" value="P22_portal"/>
</dbReference>
<dbReference type="EMBL" id="JFHC01000064">
    <property type="protein sequence ID" value="KDR39178.1"/>
    <property type="molecule type" value="Genomic_DNA"/>
</dbReference>
<dbReference type="STRING" id="60547.GCA_000751215_02931"/>
<feature type="region of interest" description="Disordered" evidence="1">
    <location>
        <begin position="606"/>
        <end position="627"/>
    </location>
</feature>
<feature type="compositionally biased region" description="Low complexity" evidence="1">
    <location>
        <begin position="742"/>
        <end position="751"/>
    </location>
</feature>